<evidence type="ECO:0000256" key="1">
    <source>
        <dbReference type="ARBA" id="ARBA00004365"/>
    </source>
</evidence>
<reference evidence="7 8" key="1">
    <citation type="submission" date="2018-12" db="EMBL/GenBank/DDBJ databases">
        <authorList>
            <person name="Yu L."/>
        </authorList>
    </citation>
    <scope>NUCLEOTIDE SEQUENCE [LARGE SCALE GENOMIC DNA]</scope>
    <source>
        <strain evidence="7 8">HAW-EB2</strain>
    </source>
</reference>
<keyword evidence="7" id="KW-0969">Cilium</keyword>
<gene>
    <name evidence="7" type="primary">flgL</name>
    <name evidence="7" type="ORF">EKG38_10495</name>
</gene>
<keyword evidence="7" id="KW-0966">Cell projection</keyword>
<proteinExistence type="inferred from homology"/>
<evidence type="ECO:0000256" key="2">
    <source>
        <dbReference type="ARBA" id="ARBA00004613"/>
    </source>
</evidence>
<dbReference type="NCBIfam" id="TIGR02550">
    <property type="entry name" value="flagell_flgL"/>
    <property type="match status" value="1"/>
</dbReference>
<dbReference type="GO" id="GO:0009424">
    <property type="term" value="C:bacterial-type flagellum hook"/>
    <property type="evidence" value="ECO:0007669"/>
    <property type="project" value="InterPro"/>
</dbReference>
<accession>A0A431WVI0</accession>
<dbReference type="GO" id="GO:0005576">
    <property type="term" value="C:extracellular region"/>
    <property type="evidence" value="ECO:0007669"/>
    <property type="project" value="UniProtKB-SubCell"/>
</dbReference>
<keyword evidence="4" id="KW-0964">Secreted</keyword>
<feature type="domain" description="Flagellin N-terminal" evidence="6">
    <location>
        <begin position="3"/>
        <end position="141"/>
    </location>
</feature>
<dbReference type="InterPro" id="IPR013384">
    <property type="entry name" value="Flagell_FlgL"/>
</dbReference>
<dbReference type="OrthoDB" id="9768249at2"/>
<dbReference type="Pfam" id="PF00669">
    <property type="entry name" value="Flagellin_N"/>
    <property type="match status" value="1"/>
</dbReference>
<dbReference type="RefSeq" id="WP_126520196.1">
    <property type="nucleotide sequence ID" value="NZ_RXNU01000004.1"/>
</dbReference>
<comment type="subcellular location">
    <subcellularLocation>
        <location evidence="1">Bacterial flagellum</location>
    </subcellularLocation>
    <subcellularLocation>
        <location evidence="2">Secreted</location>
    </subcellularLocation>
</comment>
<evidence type="ECO:0000256" key="4">
    <source>
        <dbReference type="ARBA" id="ARBA00022525"/>
    </source>
</evidence>
<dbReference type="InterPro" id="IPR001492">
    <property type="entry name" value="Flagellin"/>
</dbReference>
<dbReference type="InterPro" id="IPR001029">
    <property type="entry name" value="Flagellin_N"/>
</dbReference>
<evidence type="ECO:0000256" key="5">
    <source>
        <dbReference type="ARBA" id="ARBA00023143"/>
    </source>
</evidence>
<sequence length="396" mass="42220">MRISTAQMFNQGITSVLDRQSATSKILDQLSSGKKVNTAGDDPVAAVGIDNLNQQNALVDQFVKNIEYATNHLAMYESKLGTAEKLVGSTREQVLRAVNGGLADSERQMIADELKGTLDELLNVANSKDESGNYMFSGNETGTQPFAFDATGNIVYSGDNGVRQSVVASGVTIGTNIAGDSAFMNAPSGMGDYSANYLATQAGDFKVESATVPPPITPAGQTYTFTMVGADLEIRDATNTLVQTEVNFDPSNPIVYNGLEVKVDGMPADGDEFSITYQSNVSIFDTINDAITLLESPNKINTPQGKAELAQVLNNIDSGVNQISIERGVSGNGLKALESHNMTHVEEKVVNSSALSMLEDLDYASAITEYEKQQLALNAVSNVFSKVGSVSLFDYI</sequence>
<dbReference type="SUPFAM" id="SSF64518">
    <property type="entry name" value="Phase 1 flagellin"/>
    <property type="match status" value="1"/>
</dbReference>
<comment type="similarity">
    <text evidence="3">Belongs to the bacterial flagellin family.</text>
</comment>
<dbReference type="Gene3D" id="1.20.1330.10">
    <property type="entry name" value="f41 fragment of flagellin, N-terminal domain"/>
    <property type="match status" value="2"/>
</dbReference>
<comment type="caution">
    <text evidence="7">The sequence shown here is derived from an EMBL/GenBank/DDBJ whole genome shotgun (WGS) entry which is preliminary data.</text>
</comment>
<evidence type="ECO:0000313" key="7">
    <source>
        <dbReference type="EMBL" id="RTR39329.1"/>
    </source>
</evidence>
<dbReference type="GO" id="GO:0071973">
    <property type="term" value="P:bacterial-type flagellum-dependent cell motility"/>
    <property type="evidence" value="ECO:0007669"/>
    <property type="project" value="InterPro"/>
</dbReference>
<dbReference type="PANTHER" id="PTHR42792:SF1">
    <property type="entry name" value="FLAGELLAR HOOK-ASSOCIATED PROTEIN 3"/>
    <property type="match status" value="1"/>
</dbReference>
<evidence type="ECO:0000259" key="6">
    <source>
        <dbReference type="Pfam" id="PF00669"/>
    </source>
</evidence>
<keyword evidence="8" id="KW-1185">Reference proteome</keyword>
<dbReference type="EMBL" id="RXNU01000004">
    <property type="protein sequence ID" value="RTR39329.1"/>
    <property type="molecule type" value="Genomic_DNA"/>
</dbReference>
<name>A0A431WVI0_9GAMM</name>
<dbReference type="GO" id="GO:0005198">
    <property type="term" value="F:structural molecule activity"/>
    <property type="evidence" value="ECO:0007669"/>
    <property type="project" value="InterPro"/>
</dbReference>
<keyword evidence="5" id="KW-0975">Bacterial flagellum</keyword>
<dbReference type="PANTHER" id="PTHR42792">
    <property type="entry name" value="FLAGELLIN"/>
    <property type="match status" value="1"/>
</dbReference>
<dbReference type="AlphaFoldDB" id="A0A431WVI0"/>
<evidence type="ECO:0000313" key="8">
    <source>
        <dbReference type="Proteomes" id="UP000267448"/>
    </source>
</evidence>
<dbReference type="Proteomes" id="UP000267448">
    <property type="component" value="Unassembled WGS sequence"/>
</dbReference>
<protein>
    <submittedName>
        <fullName evidence="7">Flagellar hook-associated protein FlgL</fullName>
    </submittedName>
</protein>
<organism evidence="7 8">
    <name type="scientific">Shewanella canadensis</name>
    <dbReference type="NCBI Taxonomy" id="271096"/>
    <lineage>
        <taxon>Bacteria</taxon>
        <taxon>Pseudomonadati</taxon>
        <taxon>Pseudomonadota</taxon>
        <taxon>Gammaproteobacteria</taxon>
        <taxon>Alteromonadales</taxon>
        <taxon>Shewanellaceae</taxon>
        <taxon>Shewanella</taxon>
    </lineage>
</organism>
<evidence type="ECO:0000256" key="3">
    <source>
        <dbReference type="ARBA" id="ARBA00005709"/>
    </source>
</evidence>
<keyword evidence="7" id="KW-0282">Flagellum</keyword>